<sequence length="138" mass="14699">MLKIGAHVSASGGIYKSITNAKIIGAECLQIFGASPRSWLAKGHSKEDADKFKRDLKDNKLGPVFLHAAYLVNLASSSADNRQKSIQSLIDHLNIAESIGAEGLVFHVGSGKDAPKDKAVSFIIKGIKEVLSKVKGQS</sequence>
<dbReference type="GO" id="GO:0006284">
    <property type="term" value="P:base-excision repair"/>
    <property type="evidence" value="ECO:0007669"/>
    <property type="project" value="TreeGrafter"/>
</dbReference>
<dbReference type="SMART" id="SM00518">
    <property type="entry name" value="AP2Ec"/>
    <property type="match status" value="1"/>
</dbReference>
<reference evidence="2 3" key="1">
    <citation type="submission" date="2017-09" db="EMBL/GenBank/DDBJ databases">
        <title>Depth-based differentiation of microbial function through sediment-hosted aquifers and enrichment of novel symbionts in the deep terrestrial subsurface.</title>
        <authorList>
            <person name="Probst A.J."/>
            <person name="Ladd B."/>
            <person name="Jarett J.K."/>
            <person name="Geller-Mcgrath D.E."/>
            <person name="Sieber C.M."/>
            <person name="Emerson J.B."/>
            <person name="Anantharaman K."/>
            <person name="Thomas B.C."/>
            <person name="Malmstrom R."/>
            <person name="Stieglmeier M."/>
            <person name="Klingl A."/>
            <person name="Woyke T."/>
            <person name="Ryan C.M."/>
            <person name="Banfield J.F."/>
        </authorList>
    </citation>
    <scope>NUCLEOTIDE SEQUENCE [LARGE SCALE GENOMIC DNA]</scope>
    <source>
        <strain evidence="2">CG11_big_fil_rev_8_21_14_0_20_35_14</strain>
    </source>
</reference>
<gene>
    <name evidence="2" type="ORF">COV57_02575</name>
</gene>
<dbReference type="PROSITE" id="PS51432">
    <property type="entry name" value="AP_NUCLEASE_F2_4"/>
    <property type="match status" value="1"/>
</dbReference>
<dbReference type="InterPro" id="IPR013022">
    <property type="entry name" value="Xyl_isomerase-like_TIM-brl"/>
</dbReference>
<comment type="caution">
    <text evidence="2">The sequence shown here is derived from an EMBL/GenBank/DDBJ whole genome shotgun (WGS) entry which is preliminary data.</text>
</comment>
<dbReference type="GO" id="GO:0003906">
    <property type="term" value="F:DNA-(apurinic or apyrimidinic site) endonuclease activity"/>
    <property type="evidence" value="ECO:0007669"/>
    <property type="project" value="TreeGrafter"/>
</dbReference>
<dbReference type="InterPro" id="IPR036237">
    <property type="entry name" value="Xyl_isomerase-like_sf"/>
</dbReference>
<dbReference type="AlphaFoldDB" id="A0A2H0N7B2"/>
<name>A0A2H0N7B2_9BACT</name>
<evidence type="ECO:0000259" key="1">
    <source>
        <dbReference type="Pfam" id="PF01261"/>
    </source>
</evidence>
<evidence type="ECO:0000313" key="3">
    <source>
        <dbReference type="Proteomes" id="UP000229893"/>
    </source>
</evidence>
<dbReference type="GO" id="GO:0003677">
    <property type="term" value="F:DNA binding"/>
    <property type="evidence" value="ECO:0007669"/>
    <property type="project" value="InterPro"/>
</dbReference>
<dbReference type="Pfam" id="PF01261">
    <property type="entry name" value="AP_endonuc_2"/>
    <property type="match status" value="1"/>
</dbReference>
<dbReference type="PANTHER" id="PTHR21445">
    <property type="entry name" value="ENDONUCLEASE IV ENDODEOXYRIBONUCLEASE IV"/>
    <property type="match status" value="1"/>
</dbReference>
<dbReference type="GO" id="GO:0008081">
    <property type="term" value="F:phosphoric diester hydrolase activity"/>
    <property type="evidence" value="ECO:0007669"/>
    <property type="project" value="TreeGrafter"/>
</dbReference>
<accession>A0A2H0N7B2</accession>
<dbReference type="InterPro" id="IPR001719">
    <property type="entry name" value="AP_endonuc_2"/>
</dbReference>
<dbReference type="Gene3D" id="3.20.20.150">
    <property type="entry name" value="Divalent-metal-dependent TIM barrel enzymes"/>
    <property type="match status" value="1"/>
</dbReference>
<feature type="domain" description="Xylose isomerase-like TIM barrel" evidence="1">
    <location>
        <begin position="20"/>
        <end position="132"/>
    </location>
</feature>
<proteinExistence type="predicted"/>
<dbReference type="PANTHER" id="PTHR21445:SF0">
    <property type="entry name" value="APURINIC-APYRIMIDINIC ENDONUCLEASE"/>
    <property type="match status" value="1"/>
</dbReference>
<organism evidence="2 3">
    <name type="scientific">Candidatus Liptonbacteria bacterium CG11_big_fil_rev_8_21_14_0_20_35_14</name>
    <dbReference type="NCBI Taxonomy" id="1974634"/>
    <lineage>
        <taxon>Bacteria</taxon>
        <taxon>Candidatus Liptoniibacteriota</taxon>
    </lineage>
</organism>
<feature type="non-terminal residue" evidence="2">
    <location>
        <position position="138"/>
    </location>
</feature>
<dbReference type="Proteomes" id="UP000229893">
    <property type="component" value="Unassembled WGS sequence"/>
</dbReference>
<evidence type="ECO:0000313" key="2">
    <source>
        <dbReference type="EMBL" id="PIR04783.1"/>
    </source>
</evidence>
<dbReference type="GO" id="GO:0008270">
    <property type="term" value="F:zinc ion binding"/>
    <property type="evidence" value="ECO:0007669"/>
    <property type="project" value="InterPro"/>
</dbReference>
<dbReference type="SUPFAM" id="SSF51658">
    <property type="entry name" value="Xylose isomerase-like"/>
    <property type="match status" value="1"/>
</dbReference>
<protein>
    <recommendedName>
        <fullName evidence="1">Xylose isomerase-like TIM barrel domain-containing protein</fullName>
    </recommendedName>
</protein>
<dbReference type="EMBL" id="PCWO01000037">
    <property type="protein sequence ID" value="PIR04783.1"/>
    <property type="molecule type" value="Genomic_DNA"/>
</dbReference>